<gene>
    <name evidence="2" type="ORF">I312_02210</name>
</gene>
<protein>
    <submittedName>
        <fullName evidence="2">Uncharacterized protein</fullName>
    </submittedName>
</protein>
<proteinExistence type="predicted"/>
<sequence length="191" mass="19898">MNPRRCSSPTLPTPRSRCSSCAPAAQTASSPAPRRPAGPSTSTTSSSSTQTHTRATTHTPSGSSSPAGSAERPMTARTAAASPGGISRTSTACRSQPRAGAAAGIYVRASAASLPYALTRYTNKQSSREFTPVFSNGSDPVASSHRLASPSSPPSFATKRETTAMRMTRRMKTPKTISMEATEVSSYPKRS</sequence>
<dbReference type="HOGENOM" id="CLU_1421361_0_0_1"/>
<feature type="compositionally biased region" description="Polar residues" evidence="1">
    <location>
        <begin position="1"/>
        <end position="10"/>
    </location>
</feature>
<reference evidence="2" key="1">
    <citation type="submission" date="2015-01" db="EMBL/GenBank/DDBJ databases">
        <title>The Genome Sequence of Cryptococcus gattii CA1280.</title>
        <authorList>
            <consortium name="The Broad Institute Genomics Platform"/>
            <person name="Cuomo C."/>
            <person name="Litvintseva A."/>
            <person name="Chen Y."/>
            <person name="Heitman J."/>
            <person name="Sun S."/>
            <person name="Springer D."/>
            <person name="Dromer F."/>
            <person name="Young S."/>
            <person name="Zeng Q."/>
            <person name="Gargeya S."/>
            <person name="Abouelleil A."/>
            <person name="Alvarado L."/>
            <person name="Chapman S.B."/>
            <person name="Gainer-Dewar J."/>
            <person name="Goldberg J."/>
            <person name="Griggs A."/>
            <person name="Gujja S."/>
            <person name="Hansen M."/>
            <person name="Howarth C."/>
            <person name="Imamovic A."/>
            <person name="Larimer J."/>
            <person name="Murphy C."/>
            <person name="Naylor J."/>
            <person name="Pearson M."/>
            <person name="Priest M."/>
            <person name="Roberts A."/>
            <person name="Saif S."/>
            <person name="Shea T."/>
            <person name="Sykes S."/>
            <person name="Wortman J."/>
            <person name="Nusbaum C."/>
            <person name="Birren B."/>
        </authorList>
    </citation>
    <scope>NUCLEOTIDE SEQUENCE [LARGE SCALE GENOMIC DNA]</scope>
    <source>
        <strain evidence="2">CA1280</strain>
    </source>
</reference>
<feature type="compositionally biased region" description="Polar residues" evidence="1">
    <location>
        <begin position="126"/>
        <end position="138"/>
    </location>
</feature>
<accession>A0A0D0VM01</accession>
<dbReference type="AlphaFoldDB" id="A0A0D0VM01"/>
<organism evidence="2">
    <name type="scientific">Cryptococcus bacillisporus CA1280</name>
    <dbReference type="NCBI Taxonomy" id="1296109"/>
    <lineage>
        <taxon>Eukaryota</taxon>
        <taxon>Fungi</taxon>
        <taxon>Dikarya</taxon>
        <taxon>Basidiomycota</taxon>
        <taxon>Agaricomycotina</taxon>
        <taxon>Tremellomycetes</taxon>
        <taxon>Tremellales</taxon>
        <taxon>Cryptococcaceae</taxon>
        <taxon>Cryptococcus</taxon>
        <taxon>Cryptococcus gattii species complex</taxon>
    </lineage>
</organism>
<feature type="region of interest" description="Disordered" evidence="1">
    <location>
        <begin position="1"/>
        <end position="101"/>
    </location>
</feature>
<evidence type="ECO:0000256" key="1">
    <source>
        <dbReference type="SAM" id="MobiDB-lite"/>
    </source>
</evidence>
<dbReference type="EMBL" id="KN847977">
    <property type="protein sequence ID" value="KIR48366.1"/>
    <property type="molecule type" value="Genomic_DNA"/>
</dbReference>
<feature type="compositionally biased region" description="Low complexity" evidence="1">
    <location>
        <begin position="18"/>
        <end position="70"/>
    </location>
</feature>
<feature type="region of interest" description="Disordered" evidence="1">
    <location>
        <begin position="126"/>
        <end position="191"/>
    </location>
</feature>
<name>A0A0D0VM01_CRYGA</name>
<evidence type="ECO:0000313" key="2">
    <source>
        <dbReference type="EMBL" id="KIR48366.1"/>
    </source>
</evidence>